<dbReference type="KEGG" id="dbr:Deba_3088"/>
<gene>
    <name evidence="4" type="ordered locus">Deba_3088</name>
</gene>
<dbReference type="HOGENOM" id="CLU_522476_0_0_7"/>
<dbReference type="InterPro" id="IPR003593">
    <property type="entry name" value="AAA+_ATPase"/>
</dbReference>
<keyword evidence="2" id="KW-0472">Membrane</keyword>
<feature type="compositionally biased region" description="Pro residues" evidence="1">
    <location>
        <begin position="338"/>
        <end position="349"/>
    </location>
</feature>
<evidence type="ECO:0000313" key="5">
    <source>
        <dbReference type="Proteomes" id="UP000009047"/>
    </source>
</evidence>
<dbReference type="STRING" id="644282.Deba_3088"/>
<evidence type="ECO:0000313" key="4">
    <source>
        <dbReference type="EMBL" id="ADK86441.1"/>
    </source>
</evidence>
<feature type="transmembrane region" description="Helical" evidence="2">
    <location>
        <begin position="436"/>
        <end position="457"/>
    </location>
</feature>
<evidence type="ECO:0000259" key="3">
    <source>
        <dbReference type="SMART" id="SM00382"/>
    </source>
</evidence>
<evidence type="ECO:0000256" key="1">
    <source>
        <dbReference type="SAM" id="MobiDB-lite"/>
    </source>
</evidence>
<dbReference type="Pfam" id="PF13401">
    <property type="entry name" value="AAA_22"/>
    <property type="match status" value="1"/>
</dbReference>
<dbReference type="SMART" id="SM00382">
    <property type="entry name" value="AAA"/>
    <property type="match status" value="1"/>
</dbReference>
<protein>
    <submittedName>
        <fullName evidence="4">AAA ATPase</fullName>
    </submittedName>
</protein>
<dbReference type="EMBL" id="CP002085">
    <property type="protein sequence ID" value="ADK86441.1"/>
    <property type="molecule type" value="Genomic_DNA"/>
</dbReference>
<feature type="compositionally biased region" description="Basic and acidic residues" evidence="1">
    <location>
        <begin position="374"/>
        <end position="387"/>
    </location>
</feature>
<dbReference type="CDD" id="cd00009">
    <property type="entry name" value="AAA"/>
    <property type="match status" value="1"/>
</dbReference>
<feature type="domain" description="AAA+ ATPase" evidence="3">
    <location>
        <begin position="42"/>
        <end position="170"/>
    </location>
</feature>
<dbReference type="PANTHER" id="PTHR35894:SF5">
    <property type="entry name" value="MU-LIKE PROPHAGE FLUMU DNA TRANSPOSITION PROTEIN B"/>
    <property type="match status" value="1"/>
</dbReference>
<feature type="compositionally biased region" description="Low complexity" evidence="1">
    <location>
        <begin position="280"/>
        <end position="295"/>
    </location>
</feature>
<dbReference type="Gene3D" id="3.40.50.300">
    <property type="entry name" value="P-loop containing nucleotide triphosphate hydrolases"/>
    <property type="match status" value="1"/>
</dbReference>
<keyword evidence="2" id="KW-0812">Transmembrane</keyword>
<keyword evidence="5" id="KW-1185">Reference proteome</keyword>
<reference evidence="4 5" key="1">
    <citation type="journal article" date="2010" name="Stand. Genomic Sci.">
        <title>Complete genome sequence of Desulfarculus baarsii type strain (2st14).</title>
        <authorList>
            <person name="Sun H."/>
            <person name="Spring S."/>
            <person name="Lapidus A."/>
            <person name="Davenport K."/>
            <person name="Del Rio T.G."/>
            <person name="Tice H."/>
            <person name="Nolan M."/>
            <person name="Copeland A."/>
            <person name="Cheng J.F."/>
            <person name="Lucas S."/>
            <person name="Tapia R."/>
            <person name="Goodwin L."/>
            <person name="Pitluck S."/>
            <person name="Ivanova N."/>
            <person name="Pagani I."/>
            <person name="Mavromatis K."/>
            <person name="Ovchinnikova G."/>
            <person name="Pati A."/>
            <person name="Chen A."/>
            <person name="Palaniappan K."/>
            <person name="Hauser L."/>
            <person name="Chang Y.J."/>
            <person name="Jeffries C.D."/>
            <person name="Detter J.C."/>
            <person name="Han C."/>
            <person name="Rohde M."/>
            <person name="Brambilla E."/>
            <person name="Goker M."/>
            <person name="Woyke T."/>
            <person name="Bristow J."/>
            <person name="Eisen J.A."/>
            <person name="Markowitz V."/>
            <person name="Hugenholtz P."/>
            <person name="Kyrpides N.C."/>
            <person name="Klenk H.P."/>
            <person name="Land M."/>
        </authorList>
    </citation>
    <scope>NUCLEOTIDE SEQUENCE [LARGE SCALE GENOMIC DNA]</scope>
    <source>
        <strain evidence="5">ATCC 33931 / DSM 2075 / LMG 7858 / VKM B-1802 / 2st14</strain>
    </source>
</reference>
<feature type="compositionally biased region" description="Pro residues" evidence="1">
    <location>
        <begin position="296"/>
        <end position="306"/>
    </location>
</feature>
<name>E1QLK6_DESB2</name>
<dbReference type="eggNOG" id="COG3267">
    <property type="taxonomic scope" value="Bacteria"/>
</dbReference>
<dbReference type="InterPro" id="IPR052026">
    <property type="entry name" value="ExeA_AAA_ATPase_DNA-bind"/>
</dbReference>
<proteinExistence type="predicted"/>
<dbReference type="AlphaFoldDB" id="E1QLK6"/>
<dbReference type="GO" id="GO:0016887">
    <property type="term" value="F:ATP hydrolysis activity"/>
    <property type="evidence" value="ECO:0007669"/>
    <property type="project" value="InterPro"/>
</dbReference>
<dbReference type="InterPro" id="IPR049945">
    <property type="entry name" value="AAA_22"/>
</dbReference>
<evidence type="ECO:0000256" key="2">
    <source>
        <dbReference type="SAM" id="Phobius"/>
    </source>
</evidence>
<organism evidence="4 5">
    <name type="scientific">Desulfarculus baarsii (strain ATCC 33931 / DSM 2075 / LMG 7858 / VKM B-1802 / 2st14)</name>
    <dbReference type="NCBI Taxonomy" id="644282"/>
    <lineage>
        <taxon>Bacteria</taxon>
        <taxon>Pseudomonadati</taxon>
        <taxon>Thermodesulfobacteriota</taxon>
        <taxon>Desulfarculia</taxon>
        <taxon>Desulfarculales</taxon>
        <taxon>Desulfarculaceae</taxon>
        <taxon>Desulfarculus</taxon>
    </lineage>
</organism>
<feature type="region of interest" description="Disordered" evidence="1">
    <location>
        <begin position="269"/>
        <end position="415"/>
    </location>
</feature>
<keyword evidence="2" id="KW-1133">Transmembrane helix</keyword>
<sequence>MYNEFFGLTETPFAIEPNARFIVLTDDYREALATLIYAIEQQEGWAAFVGSPGVGKTTLIIALLQELSERIVPAVITNPRLEPIDFMNMVALELGLSGPFTSKGQFLVAFRQLIQQCRAAGKILLLVIDEAQSITPELLEEIRLLANIDDGAPKALNIVLAGQMEMLALLGRPDSAALRQRLRHFYTLRALSLDEVRTYIRHRLRVAGGSPDIFTERAVMLVHQHSAGVPRVVNVLCDEAMLVAFAKGVRKVDEAEVREAAAGLTMLLGGATPLEPPTAEPQAQAAPQPAEAAPAQPRPQAAPPDEPPARPRPQAAPQSATPPPEPGRSRPRPAAESAPPPARMQPPPGDIWAAMDQDDEPEPTPPPRARPAASRRDRPEPRPEQNAKRPAQPRPRIKSATRAEQTPPRRTAAVRSEPGVLGRFFGSMGKDAQGGFLRRLIMLLAIVALLAAIYWFMQSGAAVRVGRFFAPYLGLGGQSAILMPEDVAAQPLGDSGAAAQRQRLEAWGPVVTYDEKAGPNG</sequence>
<dbReference type="InterPro" id="IPR027417">
    <property type="entry name" value="P-loop_NTPase"/>
</dbReference>
<dbReference type="PANTHER" id="PTHR35894">
    <property type="entry name" value="GENERAL SECRETION PATHWAY PROTEIN A-RELATED"/>
    <property type="match status" value="1"/>
</dbReference>
<dbReference type="OrthoDB" id="9779230at2"/>
<dbReference type="SUPFAM" id="SSF52540">
    <property type="entry name" value="P-loop containing nucleoside triphosphate hydrolases"/>
    <property type="match status" value="1"/>
</dbReference>
<dbReference type="Proteomes" id="UP000009047">
    <property type="component" value="Chromosome"/>
</dbReference>
<dbReference type="RefSeq" id="WP_013259878.1">
    <property type="nucleotide sequence ID" value="NC_014365.1"/>
</dbReference>
<accession>E1QLK6</accession>